<dbReference type="Gene3D" id="3.40.50.800">
    <property type="entry name" value="Anticodon-binding domain"/>
    <property type="match status" value="1"/>
</dbReference>
<dbReference type="Gene3D" id="3.30.40.230">
    <property type="match status" value="1"/>
</dbReference>
<dbReference type="FunFam" id="3.30.40.230:FF:000001">
    <property type="entry name" value="Glycine--tRNA ligase"/>
    <property type="match status" value="1"/>
</dbReference>
<dbReference type="PANTHER" id="PTHR10745:SF0">
    <property type="entry name" value="GLYCINE--TRNA LIGASE"/>
    <property type="match status" value="1"/>
</dbReference>
<accession>A0AAV6G3X8</accession>
<dbReference type="SUPFAM" id="SSF52954">
    <property type="entry name" value="Class II aaRS ABD-related"/>
    <property type="match status" value="1"/>
</dbReference>
<comment type="catalytic activity">
    <reaction evidence="20">
        <text>tRNA(Gly) + glycine + ATP = glycyl-tRNA(Gly) + AMP + diphosphate</text>
        <dbReference type="Rhea" id="RHEA:16013"/>
        <dbReference type="Rhea" id="RHEA-COMP:9664"/>
        <dbReference type="Rhea" id="RHEA-COMP:9683"/>
        <dbReference type="ChEBI" id="CHEBI:30616"/>
        <dbReference type="ChEBI" id="CHEBI:33019"/>
        <dbReference type="ChEBI" id="CHEBI:57305"/>
        <dbReference type="ChEBI" id="CHEBI:78442"/>
        <dbReference type="ChEBI" id="CHEBI:78522"/>
        <dbReference type="ChEBI" id="CHEBI:456215"/>
        <dbReference type="EC" id="6.1.1.14"/>
    </reaction>
    <physiologicalReaction direction="left-to-right" evidence="20">
        <dbReference type="Rhea" id="RHEA:16014"/>
    </physiologicalReaction>
</comment>
<dbReference type="AlphaFoldDB" id="A0AAV6G3X8"/>
<reference evidence="25" key="1">
    <citation type="submission" date="2020-10" db="EMBL/GenBank/DDBJ databases">
        <title>Chromosome-scale genome assembly of the Allis shad, Alosa alosa.</title>
        <authorList>
            <person name="Margot Z."/>
            <person name="Christophe K."/>
            <person name="Cabau C."/>
            <person name="Louis A."/>
            <person name="Berthelot C."/>
            <person name="Parey E."/>
            <person name="Roest Crollius H."/>
            <person name="Montfort J."/>
            <person name="Robinson-Rechavi M."/>
            <person name="Bucao C."/>
            <person name="Bouchez O."/>
            <person name="Gislard M."/>
            <person name="Lluch J."/>
            <person name="Milhes M."/>
            <person name="Lampietro C."/>
            <person name="Lopez Roques C."/>
            <person name="Donnadieu C."/>
            <person name="Braasch I."/>
            <person name="Desvignes T."/>
            <person name="Postlethwait J."/>
            <person name="Bobe J."/>
            <person name="Guiguen Y."/>
        </authorList>
    </citation>
    <scope>NUCLEOTIDE SEQUENCE</scope>
    <source>
        <strain evidence="25">M-15738</strain>
        <tissue evidence="25">Blood</tissue>
    </source>
</reference>
<dbReference type="Pfam" id="PF00458">
    <property type="entry name" value="WHEP-TRS"/>
    <property type="match status" value="1"/>
</dbReference>
<feature type="domain" description="WHEP-TRS" evidence="24">
    <location>
        <begin position="73"/>
        <end position="129"/>
    </location>
</feature>
<dbReference type="NCBIfam" id="TIGR00389">
    <property type="entry name" value="glyS_dimeric"/>
    <property type="match status" value="1"/>
</dbReference>
<dbReference type="GO" id="GO:0005524">
    <property type="term" value="F:ATP binding"/>
    <property type="evidence" value="ECO:0007669"/>
    <property type="project" value="UniProtKB-KW"/>
</dbReference>
<keyword evidence="16" id="KW-0030">Aminoacyl-tRNA synthetase</keyword>
<comment type="similarity">
    <text evidence="4">Belongs to the class-II aminoacyl-tRNA synthetase family.</text>
</comment>
<evidence type="ECO:0000256" key="4">
    <source>
        <dbReference type="ARBA" id="ARBA00008226"/>
    </source>
</evidence>
<dbReference type="GO" id="GO:0016740">
    <property type="term" value="F:transferase activity"/>
    <property type="evidence" value="ECO:0007669"/>
    <property type="project" value="UniProtKB-KW"/>
</dbReference>
<dbReference type="FunFam" id="3.30.930.10:FF:000010">
    <property type="entry name" value="Glycyl-tRNA synthetase 1"/>
    <property type="match status" value="1"/>
</dbReference>
<comment type="function">
    <text evidence="21">Catalyzes the ATP-dependent ligation of glycine to the 3'-end of its cognate tRNA, via the formation of an aminoacyl-adenylate intermediate (Gly-AMP). Also produces diadenosine tetraphosphate (Ap4A), a universal pleiotropic signaling molecule needed for cell regulation pathways, by direct condensation of 2 ATPs. Thereby, may play a special role in Ap4A homeostasis.</text>
</comment>
<sequence>MLRRAASALLKTSTEITTLLSVPWAKATPKPHCISLLIRPFSLSVSLRKKKKLNSLWLQLSEGQKMDGNIEEVLAPLRQAVKEQGELVRQMKTDGAPDVDVAKAVAELKARKRTLEAKELSLQPKDDIVDRTKMEDTLKRRFFYDQAFSIYGGVSGLYDFGPVGCALKNNILQAWRQHFIQEEQILEIDCTMLTPEPVLKTSGHVDKFADYMVKDVKNGECFRADHLLKAHLQKLMSDKKCTTEKKAEMEDVITQMDNYTQQELTDLFVKYNVKSPVTGNDLTAPISFNLMFQTSIGPGGNMTGYLRPETAQGIFLNFKRLLEFNQGKLPFAAAQIGNSFRNEISPRSGLIRVREFTMAEIEHFVDPNEKVHPKFSSVADLDILLYSSKAQTSGQSATVMRLGDAVEQGVINNSVLGYFIGRIYLYLTKVGVAKNKLRFRQHMDNEMAHYACDCWDAETKTSYGWIEIVGCADRSCFDLMCHARATKLFALTTLHKVVNVVQFEPNKAAIGKAYKKEAKLAMEYLAICDECYIADQEKLLNESGEFTIETEGKTFKITKDMVNIKRFQKTLHVEEVVPNVIEPSFGIGRIMYSIFEHTFHIREGDEQRTFFSFPATVAPYKCSVLPLSQNQEFTPFVRELSEALTKNGVSYKVDDSSGSIGRRYARTDEIGVAFGITIDFDTVNKTPHTATLRDRDCMKQIRAEVSVLPDIIRDLANGATTWAEIESKYPIFEGQETSKKDTTEE</sequence>
<evidence type="ECO:0000256" key="22">
    <source>
        <dbReference type="ARBA" id="ARBA00082645"/>
    </source>
</evidence>
<evidence type="ECO:0000256" key="12">
    <source>
        <dbReference type="ARBA" id="ARBA00022840"/>
    </source>
</evidence>
<evidence type="ECO:0000256" key="17">
    <source>
        <dbReference type="ARBA" id="ARBA00023273"/>
    </source>
</evidence>
<evidence type="ECO:0000256" key="15">
    <source>
        <dbReference type="ARBA" id="ARBA00023128"/>
    </source>
</evidence>
<dbReference type="SUPFAM" id="SSF55681">
    <property type="entry name" value="Class II aaRS and biotin synthetases"/>
    <property type="match status" value="1"/>
</dbReference>
<dbReference type="Gene3D" id="3.30.930.10">
    <property type="entry name" value="Bira Bifunctional Protein, Domain 2"/>
    <property type="match status" value="1"/>
</dbReference>
<dbReference type="CDD" id="cd00858">
    <property type="entry name" value="GlyRS_anticodon"/>
    <property type="match status" value="1"/>
</dbReference>
<dbReference type="NCBIfam" id="NF003211">
    <property type="entry name" value="PRK04173.1"/>
    <property type="match status" value="1"/>
</dbReference>
<dbReference type="Gene3D" id="1.10.287.10">
    <property type="entry name" value="S15/NS1, RNA-binding"/>
    <property type="match status" value="1"/>
</dbReference>
<dbReference type="EMBL" id="JADWDJ010000016">
    <property type="protein sequence ID" value="KAG5268576.1"/>
    <property type="molecule type" value="Genomic_DNA"/>
</dbReference>
<dbReference type="CDD" id="cd00774">
    <property type="entry name" value="GlyRS-like_core"/>
    <property type="match status" value="1"/>
</dbReference>
<evidence type="ECO:0000256" key="6">
    <source>
        <dbReference type="ARBA" id="ARBA00012829"/>
    </source>
</evidence>
<feature type="domain" description="Aminoacyl-transfer RNA synthetases class-II family profile" evidence="23">
    <location>
        <begin position="272"/>
        <end position="626"/>
    </location>
</feature>
<dbReference type="Proteomes" id="UP000823561">
    <property type="component" value="Chromosome 16"/>
</dbReference>
<comment type="caution">
    <text evidence="25">The sequence shown here is derived from an EMBL/GenBank/DDBJ whole genome shotgun (WGS) entry which is preliminary data.</text>
</comment>
<evidence type="ECO:0000256" key="10">
    <source>
        <dbReference type="ARBA" id="ARBA00022679"/>
    </source>
</evidence>
<dbReference type="FunFam" id="1.10.287.10:FF:000007">
    <property type="entry name" value="Glycyl-tRNA synthetase"/>
    <property type="match status" value="1"/>
</dbReference>
<evidence type="ECO:0000313" key="26">
    <source>
        <dbReference type="Proteomes" id="UP000823561"/>
    </source>
</evidence>
<dbReference type="PRINTS" id="PR01043">
    <property type="entry name" value="TRNASYNTHGLY"/>
</dbReference>
<dbReference type="PANTHER" id="PTHR10745">
    <property type="entry name" value="GLYCYL-TRNA SYNTHETASE/DNA POLYMERASE SUBUNIT GAMMA-2"/>
    <property type="match status" value="1"/>
</dbReference>
<dbReference type="EC" id="6.1.1.14" evidence="6"/>
<evidence type="ECO:0000256" key="8">
    <source>
        <dbReference type="ARBA" id="ARBA00022490"/>
    </source>
</evidence>
<dbReference type="PROSITE" id="PS00762">
    <property type="entry name" value="WHEP_TRS_1"/>
    <property type="match status" value="1"/>
</dbReference>
<evidence type="ECO:0000256" key="9">
    <source>
        <dbReference type="ARBA" id="ARBA00022598"/>
    </source>
</evidence>
<keyword evidence="26" id="KW-1185">Reference proteome</keyword>
<comment type="subcellular location">
    <subcellularLocation>
        <location evidence="2">Cell projection</location>
        <location evidence="2">Axon</location>
    </subcellularLocation>
    <subcellularLocation>
        <location evidence="3">Cytoplasm</location>
    </subcellularLocation>
    <subcellularLocation>
        <location evidence="1">Mitochondrion</location>
    </subcellularLocation>
</comment>
<dbReference type="FunFam" id="3.40.50.800:FF:000004">
    <property type="entry name" value="Glycine--tRNA ligase 2"/>
    <property type="match status" value="1"/>
</dbReference>
<comment type="catalytic activity">
    <reaction evidence="19">
        <text>2 ATP + H(+) = P(1),P(4)-bis(5'-adenosyl) tetraphosphate + diphosphate</text>
        <dbReference type="Rhea" id="RHEA:34935"/>
        <dbReference type="ChEBI" id="CHEBI:15378"/>
        <dbReference type="ChEBI" id="CHEBI:30616"/>
        <dbReference type="ChEBI" id="CHEBI:33019"/>
        <dbReference type="ChEBI" id="CHEBI:58141"/>
    </reaction>
    <physiologicalReaction direction="left-to-right" evidence="19">
        <dbReference type="Rhea" id="RHEA:34936"/>
    </physiologicalReaction>
</comment>
<evidence type="ECO:0000256" key="16">
    <source>
        <dbReference type="ARBA" id="ARBA00023146"/>
    </source>
</evidence>
<evidence type="ECO:0000256" key="3">
    <source>
        <dbReference type="ARBA" id="ARBA00004496"/>
    </source>
</evidence>
<dbReference type="GO" id="GO:0005739">
    <property type="term" value="C:mitochondrion"/>
    <property type="evidence" value="ECO:0007669"/>
    <property type="project" value="UniProtKB-SubCell"/>
</dbReference>
<evidence type="ECO:0000256" key="14">
    <source>
        <dbReference type="ARBA" id="ARBA00022946"/>
    </source>
</evidence>
<dbReference type="GO" id="GO:0030424">
    <property type="term" value="C:axon"/>
    <property type="evidence" value="ECO:0007669"/>
    <property type="project" value="UniProtKB-SubCell"/>
</dbReference>
<dbReference type="PROSITE" id="PS50862">
    <property type="entry name" value="AA_TRNA_LIGASE_II"/>
    <property type="match status" value="1"/>
</dbReference>
<proteinExistence type="inferred from homology"/>
<name>A0AAV6G3X8_9TELE</name>
<keyword evidence="11" id="KW-0547">Nucleotide-binding</keyword>
<evidence type="ECO:0000256" key="7">
    <source>
        <dbReference type="ARBA" id="ARBA00019404"/>
    </source>
</evidence>
<evidence type="ECO:0000256" key="20">
    <source>
        <dbReference type="ARBA" id="ARBA00049523"/>
    </source>
</evidence>
<evidence type="ECO:0000256" key="2">
    <source>
        <dbReference type="ARBA" id="ARBA00004489"/>
    </source>
</evidence>
<dbReference type="InterPro" id="IPR027031">
    <property type="entry name" value="Gly-tRNA_synthase/POLG2"/>
</dbReference>
<dbReference type="InterPro" id="IPR045864">
    <property type="entry name" value="aa-tRNA-synth_II/BPL/LPL"/>
</dbReference>
<dbReference type="GO" id="GO:0070150">
    <property type="term" value="P:mitochondrial glycyl-tRNA aminoacylation"/>
    <property type="evidence" value="ECO:0007669"/>
    <property type="project" value="TreeGrafter"/>
</dbReference>
<dbReference type="FunFam" id="3.30.930.10:FF:000158">
    <property type="entry name" value="Glycyl-tRNA synthetase"/>
    <property type="match status" value="1"/>
</dbReference>
<evidence type="ECO:0000259" key="23">
    <source>
        <dbReference type="PROSITE" id="PS50862"/>
    </source>
</evidence>
<evidence type="ECO:0000256" key="11">
    <source>
        <dbReference type="ARBA" id="ARBA00022741"/>
    </source>
</evidence>
<dbReference type="InterPro" id="IPR002315">
    <property type="entry name" value="tRNA-synt_gly"/>
</dbReference>
<dbReference type="GO" id="GO:0004820">
    <property type="term" value="F:glycine-tRNA ligase activity"/>
    <property type="evidence" value="ECO:0007669"/>
    <property type="project" value="UniProtKB-EC"/>
</dbReference>
<keyword evidence="15" id="KW-0496">Mitochondrion</keyword>
<keyword evidence="9" id="KW-0436">Ligase</keyword>
<dbReference type="SUPFAM" id="SSF47060">
    <property type="entry name" value="S15/NS1 RNA-binding domain"/>
    <property type="match status" value="1"/>
</dbReference>
<keyword evidence="14" id="KW-0809">Transit peptide</keyword>
<dbReference type="Pfam" id="PF03129">
    <property type="entry name" value="HGTP_anticodon"/>
    <property type="match status" value="1"/>
</dbReference>
<evidence type="ECO:0000256" key="21">
    <source>
        <dbReference type="ARBA" id="ARBA00058014"/>
    </source>
</evidence>
<evidence type="ECO:0000256" key="5">
    <source>
        <dbReference type="ARBA" id="ARBA00011738"/>
    </source>
</evidence>
<dbReference type="InterPro" id="IPR000738">
    <property type="entry name" value="WHEP-TRS_dom"/>
</dbReference>
<gene>
    <name evidence="25" type="ORF">AALO_G00214090</name>
</gene>
<dbReference type="CDD" id="cd00935">
    <property type="entry name" value="GlyRS_RNA"/>
    <property type="match status" value="1"/>
</dbReference>
<dbReference type="Pfam" id="PF00587">
    <property type="entry name" value="tRNA-synt_2b"/>
    <property type="match status" value="1"/>
</dbReference>
<keyword evidence="13" id="KW-0648">Protein biosynthesis</keyword>
<evidence type="ECO:0000259" key="24">
    <source>
        <dbReference type="PROSITE" id="PS51185"/>
    </source>
</evidence>
<keyword evidence="17" id="KW-0966">Cell projection</keyword>
<dbReference type="InterPro" id="IPR004154">
    <property type="entry name" value="Anticodon-bd"/>
</dbReference>
<dbReference type="InterPro" id="IPR002314">
    <property type="entry name" value="aa-tRNA-synt_IIb"/>
</dbReference>
<organism evidence="25 26">
    <name type="scientific">Alosa alosa</name>
    <name type="common">allis shad</name>
    <dbReference type="NCBI Taxonomy" id="278164"/>
    <lineage>
        <taxon>Eukaryota</taxon>
        <taxon>Metazoa</taxon>
        <taxon>Chordata</taxon>
        <taxon>Craniata</taxon>
        <taxon>Vertebrata</taxon>
        <taxon>Euteleostomi</taxon>
        <taxon>Actinopterygii</taxon>
        <taxon>Neopterygii</taxon>
        <taxon>Teleostei</taxon>
        <taxon>Clupei</taxon>
        <taxon>Clupeiformes</taxon>
        <taxon>Clupeoidei</taxon>
        <taxon>Clupeidae</taxon>
        <taxon>Alosa</taxon>
    </lineage>
</organism>
<keyword evidence="12" id="KW-0067">ATP-binding</keyword>
<evidence type="ECO:0000256" key="1">
    <source>
        <dbReference type="ARBA" id="ARBA00004173"/>
    </source>
</evidence>
<dbReference type="PROSITE" id="PS51185">
    <property type="entry name" value="WHEP_TRS_2"/>
    <property type="match status" value="1"/>
</dbReference>
<evidence type="ECO:0000256" key="19">
    <source>
        <dbReference type="ARBA" id="ARBA00048436"/>
    </source>
</evidence>
<evidence type="ECO:0000256" key="13">
    <source>
        <dbReference type="ARBA" id="ARBA00022917"/>
    </source>
</evidence>
<keyword evidence="10" id="KW-0808">Transferase</keyword>
<evidence type="ECO:0000313" key="25">
    <source>
        <dbReference type="EMBL" id="KAG5268576.1"/>
    </source>
</evidence>
<protein>
    <recommendedName>
        <fullName evidence="7">Glycine--tRNA ligase</fullName>
        <ecNumber evidence="6">6.1.1.14</ecNumber>
    </recommendedName>
    <alternativeName>
        <fullName evidence="18">Diadenosine tetraphosphate synthetase</fullName>
    </alternativeName>
    <alternativeName>
        <fullName evidence="22">Glycyl-tRNA synthetase 1</fullName>
    </alternativeName>
</protein>
<dbReference type="Gene3D" id="3.30.720.200">
    <property type="match status" value="1"/>
</dbReference>
<dbReference type="InterPro" id="IPR006195">
    <property type="entry name" value="aa-tRNA-synth_II"/>
</dbReference>
<dbReference type="InterPro" id="IPR033731">
    <property type="entry name" value="GlyRS-like_core"/>
</dbReference>
<dbReference type="SMART" id="SM00991">
    <property type="entry name" value="WHEP-TRS"/>
    <property type="match status" value="1"/>
</dbReference>
<comment type="subunit">
    <text evidence="5">Homodimer.</text>
</comment>
<keyword evidence="8" id="KW-0963">Cytoplasm</keyword>
<evidence type="ECO:0000256" key="18">
    <source>
        <dbReference type="ARBA" id="ARBA00030057"/>
    </source>
</evidence>
<dbReference type="InterPro" id="IPR009068">
    <property type="entry name" value="uS15_NS1_RNA-bd_sf"/>
</dbReference>
<dbReference type="InterPro" id="IPR036621">
    <property type="entry name" value="Anticodon-bd_dom_sf"/>
</dbReference>
<dbReference type="FunFam" id="3.30.720.200:FF:000001">
    <property type="entry name" value="Glycine--tRNA ligase 2"/>
    <property type="match status" value="1"/>
</dbReference>